<organism evidence="1 2">
    <name type="scientific">Vibrio tritonius</name>
    <dbReference type="NCBI Taxonomy" id="1435069"/>
    <lineage>
        <taxon>Bacteria</taxon>
        <taxon>Pseudomonadati</taxon>
        <taxon>Pseudomonadota</taxon>
        <taxon>Gammaproteobacteria</taxon>
        <taxon>Vibrionales</taxon>
        <taxon>Vibrionaceae</taxon>
        <taxon>Vibrio</taxon>
    </lineage>
</organism>
<name>A0ABS7YSJ9_9VIBR</name>
<dbReference type="Proteomes" id="UP001199044">
    <property type="component" value="Unassembled WGS sequence"/>
</dbReference>
<gene>
    <name evidence="1" type="ORF">LDJ79_17635</name>
</gene>
<evidence type="ECO:0008006" key="3">
    <source>
        <dbReference type="Google" id="ProtNLM"/>
    </source>
</evidence>
<dbReference type="EMBL" id="JAIWIU010000134">
    <property type="protein sequence ID" value="MCA2017947.1"/>
    <property type="molecule type" value="Genomic_DNA"/>
</dbReference>
<reference evidence="2" key="1">
    <citation type="submission" date="2023-07" db="EMBL/GenBank/DDBJ databases">
        <title>Molecular identification of indigenous halophilic bacteria isolated from red sea cost, biodegradation of synthetic dyes and assessment of degraded metabolite toxicity.</title>
        <authorList>
            <person name="Chaieb K."/>
            <person name="Altayb H.N."/>
        </authorList>
    </citation>
    <scope>NUCLEOTIDE SEQUENCE [LARGE SCALE GENOMIC DNA]</scope>
    <source>
        <strain evidence="2">K20</strain>
    </source>
</reference>
<accession>A0ABS7YSJ9</accession>
<sequence>MAYLLQTAEEVSHRVSSTFGARTVRVTANLMNVIAVAKGSLYLGQKRLCLG</sequence>
<dbReference type="RefSeq" id="WP_225251526.1">
    <property type="nucleotide sequence ID" value="NZ_JAIWIU010000134.1"/>
</dbReference>
<proteinExistence type="predicted"/>
<evidence type="ECO:0000313" key="1">
    <source>
        <dbReference type="EMBL" id="MCA2017947.1"/>
    </source>
</evidence>
<evidence type="ECO:0000313" key="2">
    <source>
        <dbReference type="Proteomes" id="UP001199044"/>
    </source>
</evidence>
<protein>
    <recommendedName>
        <fullName evidence="3">Transposase</fullName>
    </recommendedName>
</protein>
<keyword evidence="2" id="KW-1185">Reference proteome</keyword>
<comment type="caution">
    <text evidence="1">The sequence shown here is derived from an EMBL/GenBank/DDBJ whole genome shotgun (WGS) entry which is preliminary data.</text>
</comment>